<dbReference type="CDD" id="cd07557">
    <property type="entry name" value="trimeric_dUTPase"/>
    <property type="match status" value="1"/>
</dbReference>
<dbReference type="InterPro" id="IPR036157">
    <property type="entry name" value="dUTPase-like_sf"/>
</dbReference>
<feature type="domain" description="dUTPase-like" evidence="5">
    <location>
        <begin position="24"/>
        <end position="154"/>
    </location>
</feature>
<dbReference type="GO" id="GO:0004170">
    <property type="term" value="F:dUTP diphosphatase activity"/>
    <property type="evidence" value="ECO:0007669"/>
    <property type="project" value="UniProtKB-EC"/>
</dbReference>
<dbReference type="Gene3D" id="2.70.40.10">
    <property type="match status" value="1"/>
</dbReference>
<keyword evidence="3" id="KW-0378">Hydrolase</keyword>
<dbReference type="GO" id="GO:0046081">
    <property type="term" value="P:dUTP catabolic process"/>
    <property type="evidence" value="ECO:0007669"/>
    <property type="project" value="InterPro"/>
</dbReference>
<comment type="caution">
    <text evidence="6">The sequence shown here is derived from an EMBL/GenBank/DDBJ whole genome shotgun (WGS) entry which is preliminary data.</text>
</comment>
<organism evidence="6">
    <name type="scientific">marine sediment metagenome</name>
    <dbReference type="NCBI Taxonomy" id="412755"/>
    <lineage>
        <taxon>unclassified sequences</taxon>
        <taxon>metagenomes</taxon>
        <taxon>ecological metagenomes</taxon>
    </lineage>
</organism>
<dbReference type="GO" id="GO:0006226">
    <property type="term" value="P:dUMP biosynthetic process"/>
    <property type="evidence" value="ECO:0007669"/>
    <property type="project" value="InterPro"/>
</dbReference>
<evidence type="ECO:0000256" key="1">
    <source>
        <dbReference type="ARBA" id="ARBA00006581"/>
    </source>
</evidence>
<gene>
    <name evidence="6" type="ORF">S01H4_05616</name>
</gene>
<dbReference type="PANTHER" id="PTHR11241">
    <property type="entry name" value="DEOXYURIDINE 5'-TRIPHOSPHATE NUCLEOTIDOHYDROLASE"/>
    <property type="match status" value="1"/>
</dbReference>
<dbReference type="PANTHER" id="PTHR11241:SF0">
    <property type="entry name" value="DEOXYURIDINE 5'-TRIPHOSPHATE NUCLEOTIDOHYDROLASE"/>
    <property type="match status" value="1"/>
</dbReference>
<dbReference type="InterPro" id="IPR008181">
    <property type="entry name" value="dUTPase"/>
</dbReference>
<dbReference type="GO" id="GO:0000287">
    <property type="term" value="F:magnesium ion binding"/>
    <property type="evidence" value="ECO:0007669"/>
    <property type="project" value="InterPro"/>
</dbReference>
<proteinExistence type="inferred from homology"/>
<dbReference type="InterPro" id="IPR029054">
    <property type="entry name" value="dUTPase-like"/>
</dbReference>
<protein>
    <recommendedName>
        <fullName evidence="2">dUTP diphosphatase</fullName>
        <ecNumber evidence="2">3.6.1.23</ecNumber>
    </recommendedName>
</protein>
<evidence type="ECO:0000256" key="2">
    <source>
        <dbReference type="ARBA" id="ARBA00012379"/>
    </source>
</evidence>
<evidence type="ECO:0000256" key="3">
    <source>
        <dbReference type="ARBA" id="ARBA00022801"/>
    </source>
</evidence>
<sequence length="164" mass="17957">MDLVVENNKIEIKIEKVRGCEDLPLPLSTSEFSSGVDLLSAEASDIVLKSGKIKLISTGIKIMIPKGYEGQIRPRSGLALKHGITVLNTPGTIDSDYRGIVKVILINLGEEEFIIQRGDRIAQLVIQKIIFPNFKLVETLDETKRGEGGFGHSGVRTSKIVNSE</sequence>
<keyword evidence="4" id="KW-0546">Nucleotide metabolism</keyword>
<dbReference type="Pfam" id="PF00692">
    <property type="entry name" value="dUTPase"/>
    <property type="match status" value="1"/>
</dbReference>
<evidence type="ECO:0000259" key="5">
    <source>
        <dbReference type="Pfam" id="PF00692"/>
    </source>
</evidence>
<dbReference type="EMBL" id="BART01001648">
    <property type="protein sequence ID" value="GAG72003.1"/>
    <property type="molecule type" value="Genomic_DNA"/>
</dbReference>
<dbReference type="EC" id="3.6.1.23" evidence="2"/>
<dbReference type="InterPro" id="IPR033704">
    <property type="entry name" value="dUTPase_trimeric"/>
</dbReference>
<dbReference type="HAMAP" id="MF_00116">
    <property type="entry name" value="dUTPase_bact"/>
    <property type="match status" value="1"/>
</dbReference>
<evidence type="ECO:0000313" key="6">
    <source>
        <dbReference type="EMBL" id="GAG72003.1"/>
    </source>
</evidence>
<dbReference type="AlphaFoldDB" id="X1AH42"/>
<dbReference type="NCBIfam" id="NF001862">
    <property type="entry name" value="PRK00601.1"/>
    <property type="match status" value="1"/>
</dbReference>
<dbReference type="SUPFAM" id="SSF51283">
    <property type="entry name" value="dUTPase-like"/>
    <property type="match status" value="1"/>
</dbReference>
<comment type="similarity">
    <text evidence="1">Belongs to the dUTPase family.</text>
</comment>
<name>X1AH42_9ZZZZ</name>
<evidence type="ECO:0000256" key="4">
    <source>
        <dbReference type="ARBA" id="ARBA00023080"/>
    </source>
</evidence>
<reference evidence="6" key="1">
    <citation type="journal article" date="2014" name="Front. Microbiol.">
        <title>High frequency of phylogenetically diverse reductive dehalogenase-homologous genes in deep subseafloor sedimentary metagenomes.</title>
        <authorList>
            <person name="Kawai M."/>
            <person name="Futagami T."/>
            <person name="Toyoda A."/>
            <person name="Takaki Y."/>
            <person name="Nishi S."/>
            <person name="Hori S."/>
            <person name="Arai W."/>
            <person name="Tsubouchi T."/>
            <person name="Morono Y."/>
            <person name="Uchiyama I."/>
            <person name="Ito T."/>
            <person name="Fujiyama A."/>
            <person name="Inagaki F."/>
            <person name="Takami H."/>
        </authorList>
    </citation>
    <scope>NUCLEOTIDE SEQUENCE</scope>
    <source>
        <strain evidence="6">Expedition CK06-06</strain>
    </source>
</reference>
<dbReference type="NCBIfam" id="TIGR00576">
    <property type="entry name" value="dut"/>
    <property type="match status" value="1"/>
</dbReference>
<accession>X1AH42</accession>